<keyword evidence="1" id="KW-0560">Oxidoreductase</keyword>
<comment type="caution">
    <text evidence="2">The sequence shown here is derived from an EMBL/GenBank/DDBJ whole genome shotgun (WGS) entry which is preliminary data.</text>
</comment>
<dbReference type="AlphaFoldDB" id="A0AAE0WID4"/>
<dbReference type="SUPFAM" id="SSF51735">
    <property type="entry name" value="NAD(P)-binding Rossmann-fold domains"/>
    <property type="match status" value="1"/>
</dbReference>
<dbReference type="GO" id="GO:0016491">
    <property type="term" value="F:oxidoreductase activity"/>
    <property type="evidence" value="ECO:0007669"/>
    <property type="project" value="UniProtKB-KW"/>
</dbReference>
<organism evidence="2 3">
    <name type="scientific">Recurvomyces mirabilis</name>
    <dbReference type="NCBI Taxonomy" id="574656"/>
    <lineage>
        <taxon>Eukaryota</taxon>
        <taxon>Fungi</taxon>
        <taxon>Dikarya</taxon>
        <taxon>Ascomycota</taxon>
        <taxon>Pezizomycotina</taxon>
        <taxon>Dothideomycetes</taxon>
        <taxon>Dothideomycetidae</taxon>
        <taxon>Mycosphaerellales</taxon>
        <taxon>Teratosphaeriaceae</taxon>
        <taxon>Recurvomyces</taxon>
    </lineage>
</organism>
<evidence type="ECO:0000256" key="1">
    <source>
        <dbReference type="ARBA" id="ARBA00023002"/>
    </source>
</evidence>
<dbReference type="PANTHER" id="PTHR47534">
    <property type="entry name" value="YALI0E05731P"/>
    <property type="match status" value="1"/>
</dbReference>
<dbReference type="PANTHER" id="PTHR47534:SF3">
    <property type="entry name" value="ALCOHOL DEHYDROGENASE-LIKE C-TERMINAL DOMAIN-CONTAINING PROTEIN"/>
    <property type="match status" value="1"/>
</dbReference>
<name>A0AAE0WID4_9PEZI</name>
<accession>A0AAE0WID4</accession>
<evidence type="ECO:0008006" key="4">
    <source>
        <dbReference type="Google" id="ProtNLM"/>
    </source>
</evidence>
<dbReference type="EMBL" id="JAUTXT010000057">
    <property type="protein sequence ID" value="KAK3670405.1"/>
    <property type="molecule type" value="Genomic_DNA"/>
</dbReference>
<keyword evidence="3" id="KW-1185">Reference proteome</keyword>
<evidence type="ECO:0000313" key="3">
    <source>
        <dbReference type="Proteomes" id="UP001274830"/>
    </source>
</evidence>
<sequence>MVALKEVRSANSALDETASKKTAVFIGATNLQGIGYATLQAFAKHTSAPRAIIIGRNASSFAPGLAQLRQFNPRGRFTFLDADVSLLKSIGAICEDIKSELGDQKLDLLYLSQGSLPFAGRKENSEGLDTTNAVRYYGRVRFTQNLISVMSSHARVISIMGGTQEGKMLEHDLELSRPGNYSLTQSNNQIASMMTLSFDHLAKENPDKSFIHVFPGLVSSGILARSATGILNVLFAWVVEPMLGLFVAKADGVGERMFYYGTSAVFAEGSWALDEAGVSKEVDVLKEYRAGGWAGKIWEHNLSVFERVVSK</sequence>
<evidence type="ECO:0000313" key="2">
    <source>
        <dbReference type="EMBL" id="KAK3670405.1"/>
    </source>
</evidence>
<gene>
    <name evidence="2" type="ORF">LTR78_009758</name>
</gene>
<reference evidence="2" key="1">
    <citation type="submission" date="2023-07" db="EMBL/GenBank/DDBJ databases">
        <title>Black Yeasts Isolated from many extreme environments.</title>
        <authorList>
            <person name="Coleine C."/>
            <person name="Stajich J.E."/>
            <person name="Selbmann L."/>
        </authorList>
    </citation>
    <scope>NUCLEOTIDE SEQUENCE</scope>
    <source>
        <strain evidence="2">CCFEE 5485</strain>
    </source>
</reference>
<dbReference type="InterPro" id="IPR036291">
    <property type="entry name" value="NAD(P)-bd_dom_sf"/>
</dbReference>
<dbReference type="Gene3D" id="3.40.50.720">
    <property type="entry name" value="NAD(P)-binding Rossmann-like Domain"/>
    <property type="match status" value="1"/>
</dbReference>
<protein>
    <recommendedName>
        <fullName evidence="4">NAD(P)-binding protein</fullName>
    </recommendedName>
</protein>
<dbReference type="InterPro" id="IPR052228">
    <property type="entry name" value="Sec_Metab_Biosynth_Oxidored"/>
</dbReference>
<proteinExistence type="predicted"/>
<dbReference type="Proteomes" id="UP001274830">
    <property type="component" value="Unassembled WGS sequence"/>
</dbReference>